<dbReference type="WBParaSite" id="PTRK_0000039800.1">
    <property type="protein sequence ID" value="PTRK_0000039800.1"/>
    <property type="gene ID" value="PTRK_0000039800"/>
</dbReference>
<dbReference type="Pfam" id="PF00023">
    <property type="entry name" value="Ank"/>
    <property type="match status" value="1"/>
</dbReference>
<keyword evidence="9" id="KW-1185">Reference proteome</keyword>
<dbReference type="Gene3D" id="1.25.40.20">
    <property type="entry name" value="Ankyrin repeat-containing domain"/>
    <property type="match status" value="1"/>
</dbReference>
<evidence type="ECO:0000256" key="8">
    <source>
        <dbReference type="SAM" id="Phobius"/>
    </source>
</evidence>
<dbReference type="Proteomes" id="UP000038045">
    <property type="component" value="Unplaced"/>
</dbReference>
<dbReference type="PANTHER" id="PTHR20886">
    <property type="entry name" value="VANG-LIKE PROTEIN"/>
    <property type="match status" value="1"/>
</dbReference>
<feature type="transmembrane region" description="Helical" evidence="8">
    <location>
        <begin position="610"/>
        <end position="632"/>
    </location>
</feature>
<evidence type="ECO:0000256" key="6">
    <source>
        <dbReference type="ARBA" id="ARBA00025718"/>
    </source>
</evidence>
<dbReference type="PROSITE" id="PS50297">
    <property type="entry name" value="ANK_REP_REGION"/>
    <property type="match status" value="1"/>
</dbReference>
<feature type="transmembrane region" description="Helical" evidence="8">
    <location>
        <begin position="530"/>
        <end position="557"/>
    </location>
</feature>
<evidence type="ECO:0000256" key="4">
    <source>
        <dbReference type="ARBA" id="ARBA00022989"/>
    </source>
</evidence>
<feature type="transmembrane region" description="Helical" evidence="8">
    <location>
        <begin position="577"/>
        <end position="598"/>
    </location>
</feature>
<evidence type="ECO:0000256" key="5">
    <source>
        <dbReference type="ARBA" id="ARBA00023136"/>
    </source>
</evidence>
<comment type="subcellular location">
    <subcellularLocation>
        <location evidence="1">Cell membrane</location>
        <topology evidence="1">Multi-pass membrane protein</topology>
    </subcellularLocation>
</comment>
<dbReference type="InterPro" id="IPR002110">
    <property type="entry name" value="Ankyrin_rpt"/>
</dbReference>
<keyword evidence="2" id="KW-1003">Cell membrane</keyword>
<dbReference type="SMART" id="SM00248">
    <property type="entry name" value="ANK"/>
    <property type="match status" value="2"/>
</dbReference>
<sequence>MEKCHDVDKFLTFDQLPKGKIKESIVENLGINIDVEKKGFENLILKHIPTVKEALQFVGNCAIIENAPSVHNANDMPKIFIDFVKDKIEYNDFWSLADCIVRGDYFSYSEIEIDIIKDIKQNHEDKNLNFKAIRKQLTKGFMGYCVDHMTRANLIMFLCSQQCQVNPDRTINHTHCEHMKMLLENLCAEDRYAFLTAEYARTKFTSLHYAAKMGSPCLLLALLSFGANPNVFDNVECSPMSYALMRDSISFSKVLLLFGCNINESTLSYPKNIIFSDSANKFHYRLNLLKRRMTNMKIKFKEWCEQYVKDYKVIEIASDVQVARGALYPGKSKVYPAESKYFTQTQTIRVDMTSVNGINQDRLENGLFPVITIIPFNYNEEQLGCCMSEFNATRVKFVSNNNKDEKETIVEYIKDNLKMEGTFSTSNSYPVLPLTMDPGHNGYFYMFRIPDNVVNITNIKIKYEIKDIKNPQYLNLAIALVLLQKIKKRAPNFGSSEMSNYTSSRYDNIKEDKYKIQFSDNIKSRNCTRIFVDIFVFLFSFGVIVSSPLMAGIPYILNYLDPKNHLEPICDIQCHGLTMNMLLKTFLLSIAAWISYCYSPSHLLPRLDKIRASLGIFVVFILFSFWVFYYFRVIVEEEKNYNEIINYSVLLLDGLLYTHYISIILIYFKKMENKFIVTITRDNDGEIGYLKIGSMTIQEAAVEIANYYLTTFSTYNDSFMSKAKNTKFKKPDFVSTFKVYDVENENNDNIPSIPKTNASAVIQAAIRRREGNTNFEELEFLKRFEEKLLRRKYSLECSTEEAFATLESFKADMPGSGIIDETMDVFNSSRTIFSIISKPLQKFLRLKKIQTYHSPENIMNNLQQCLYYKLSSKTFLQRFFSRIYTDRFEMKNYRWSILSNESVTNYLSEELNFVLKAYMFNSDKNVKLYCQISKIPTVTLSEESILSDKSVYRRRITSIV</sequence>
<evidence type="ECO:0000313" key="9">
    <source>
        <dbReference type="Proteomes" id="UP000038045"/>
    </source>
</evidence>
<dbReference type="Pfam" id="PF06638">
    <property type="entry name" value="Strabismus"/>
    <property type="match status" value="1"/>
</dbReference>
<evidence type="ECO:0000256" key="7">
    <source>
        <dbReference type="PROSITE-ProRule" id="PRU00023"/>
    </source>
</evidence>
<feature type="repeat" description="ANK" evidence="7">
    <location>
        <begin position="202"/>
        <end position="234"/>
    </location>
</feature>
<evidence type="ECO:0000256" key="2">
    <source>
        <dbReference type="ARBA" id="ARBA00022475"/>
    </source>
</evidence>
<protein>
    <submittedName>
        <fullName evidence="10">ANK_REP_REGION domain-containing protein</fullName>
    </submittedName>
</protein>
<proteinExistence type="inferred from homology"/>
<dbReference type="AlphaFoldDB" id="A0A0N4Z121"/>
<evidence type="ECO:0000313" key="10">
    <source>
        <dbReference type="WBParaSite" id="PTRK_0000039800.1"/>
    </source>
</evidence>
<dbReference type="GO" id="GO:0005886">
    <property type="term" value="C:plasma membrane"/>
    <property type="evidence" value="ECO:0007669"/>
    <property type="project" value="UniProtKB-SubCell"/>
</dbReference>
<evidence type="ECO:0000256" key="3">
    <source>
        <dbReference type="ARBA" id="ARBA00022692"/>
    </source>
</evidence>
<name>A0A0N4Z121_PARTI</name>
<keyword evidence="3 8" id="KW-0812">Transmembrane</keyword>
<accession>A0A0N4Z121</accession>
<dbReference type="InterPro" id="IPR036770">
    <property type="entry name" value="Ankyrin_rpt-contain_sf"/>
</dbReference>
<reference evidence="10" key="1">
    <citation type="submission" date="2017-02" db="UniProtKB">
        <authorList>
            <consortium name="WormBaseParasite"/>
        </authorList>
    </citation>
    <scope>IDENTIFICATION</scope>
</reference>
<dbReference type="STRING" id="131310.A0A0N4Z121"/>
<dbReference type="InterPro" id="IPR009539">
    <property type="entry name" value="VANGL"/>
</dbReference>
<evidence type="ECO:0000256" key="1">
    <source>
        <dbReference type="ARBA" id="ARBA00004651"/>
    </source>
</evidence>
<dbReference type="PROSITE" id="PS50088">
    <property type="entry name" value="ANK_REPEAT"/>
    <property type="match status" value="1"/>
</dbReference>
<feature type="transmembrane region" description="Helical" evidence="8">
    <location>
        <begin position="644"/>
        <end position="668"/>
    </location>
</feature>
<keyword evidence="4 8" id="KW-1133">Transmembrane helix</keyword>
<keyword evidence="5 8" id="KW-0472">Membrane</keyword>
<organism evidence="9 10">
    <name type="scientific">Parastrongyloides trichosuri</name>
    <name type="common">Possum-specific nematode worm</name>
    <dbReference type="NCBI Taxonomy" id="131310"/>
    <lineage>
        <taxon>Eukaryota</taxon>
        <taxon>Metazoa</taxon>
        <taxon>Ecdysozoa</taxon>
        <taxon>Nematoda</taxon>
        <taxon>Chromadorea</taxon>
        <taxon>Rhabditida</taxon>
        <taxon>Tylenchina</taxon>
        <taxon>Panagrolaimomorpha</taxon>
        <taxon>Strongyloidoidea</taxon>
        <taxon>Strongyloididae</taxon>
        <taxon>Parastrongyloides</taxon>
    </lineage>
</organism>
<dbReference type="SUPFAM" id="SSF48403">
    <property type="entry name" value="Ankyrin repeat"/>
    <property type="match status" value="1"/>
</dbReference>
<keyword evidence="7" id="KW-0040">ANK repeat</keyword>
<comment type="similarity">
    <text evidence="6">Belongs to the Vang family.</text>
</comment>